<accession>A0ACC1XWP0</accession>
<organism evidence="1 2">
    <name type="scientific">Melia azedarach</name>
    <name type="common">Chinaberry tree</name>
    <dbReference type="NCBI Taxonomy" id="155640"/>
    <lineage>
        <taxon>Eukaryota</taxon>
        <taxon>Viridiplantae</taxon>
        <taxon>Streptophyta</taxon>
        <taxon>Embryophyta</taxon>
        <taxon>Tracheophyta</taxon>
        <taxon>Spermatophyta</taxon>
        <taxon>Magnoliopsida</taxon>
        <taxon>eudicotyledons</taxon>
        <taxon>Gunneridae</taxon>
        <taxon>Pentapetalae</taxon>
        <taxon>rosids</taxon>
        <taxon>malvids</taxon>
        <taxon>Sapindales</taxon>
        <taxon>Meliaceae</taxon>
        <taxon>Melia</taxon>
    </lineage>
</organism>
<keyword evidence="2" id="KW-1185">Reference proteome</keyword>
<evidence type="ECO:0000313" key="1">
    <source>
        <dbReference type="EMBL" id="KAJ4715856.1"/>
    </source>
</evidence>
<dbReference type="Proteomes" id="UP001164539">
    <property type="component" value="Chromosome 6"/>
</dbReference>
<proteinExistence type="predicted"/>
<gene>
    <name evidence="1" type="ORF">OWV82_010950</name>
</gene>
<protein>
    <submittedName>
        <fullName evidence="1">Integral membrane protein hemolysin-III-like protein</fullName>
    </submittedName>
</protein>
<sequence>MMVQQTVDSKFNEYGLANSETNLATCDKQQPVALKKKALRELHNENRIVVPKSNGNSPYSKDRVPIIDAMKVSGSKRPLHEFPVSPSRDGNAANGHLVYVRRKFEADLGKTSTSDSTNISAADCTHSRSVGHPENTHQKPQTKEPKVSCFPVFTHLPATSFVSPPGKHSVPLLGKSVMKSTPTDSNYHPIASAAPSLDNSRGMKNLHWEERYHRLQLLLKKLDQSDQEDYVQMLRSFSSVELSKHAVELEKRSIQLSLEEAKEVSRVGMLNVLGKSIKNLKEHSTHQDQPNK</sequence>
<evidence type="ECO:0000313" key="2">
    <source>
        <dbReference type="Proteomes" id="UP001164539"/>
    </source>
</evidence>
<dbReference type="EMBL" id="CM051399">
    <property type="protein sequence ID" value="KAJ4715856.1"/>
    <property type="molecule type" value="Genomic_DNA"/>
</dbReference>
<name>A0ACC1XWP0_MELAZ</name>
<reference evidence="1 2" key="1">
    <citation type="journal article" date="2023" name="Science">
        <title>Complex scaffold remodeling in plant triterpene biosynthesis.</title>
        <authorList>
            <person name="De La Pena R."/>
            <person name="Hodgson H."/>
            <person name="Liu J.C."/>
            <person name="Stephenson M.J."/>
            <person name="Martin A.C."/>
            <person name="Owen C."/>
            <person name="Harkess A."/>
            <person name="Leebens-Mack J."/>
            <person name="Jimenez L.E."/>
            <person name="Osbourn A."/>
            <person name="Sattely E.S."/>
        </authorList>
    </citation>
    <scope>NUCLEOTIDE SEQUENCE [LARGE SCALE GENOMIC DNA]</scope>
    <source>
        <strain evidence="2">cv. JPN11</strain>
        <tissue evidence="1">Leaf</tissue>
    </source>
</reference>
<comment type="caution">
    <text evidence="1">The sequence shown here is derived from an EMBL/GenBank/DDBJ whole genome shotgun (WGS) entry which is preliminary data.</text>
</comment>